<keyword evidence="3" id="KW-0812">Transmembrane</keyword>
<dbReference type="GO" id="GO:1902201">
    <property type="term" value="P:negative regulation of bacterial-type flagellum-dependent cell motility"/>
    <property type="evidence" value="ECO:0007669"/>
    <property type="project" value="TreeGrafter"/>
</dbReference>
<dbReference type="InterPro" id="IPR029787">
    <property type="entry name" value="Nucleotide_cyclase"/>
</dbReference>
<accession>A0A2S9GV36</accession>
<dbReference type="Pfam" id="PF00990">
    <property type="entry name" value="GGDEF"/>
    <property type="match status" value="1"/>
</dbReference>
<dbReference type="InterPro" id="IPR000160">
    <property type="entry name" value="GGDEF_dom"/>
</dbReference>
<feature type="domain" description="GGDEF" evidence="4">
    <location>
        <begin position="385"/>
        <end position="522"/>
    </location>
</feature>
<dbReference type="SMART" id="SM00267">
    <property type="entry name" value="GGDEF"/>
    <property type="match status" value="1"/>
</dbReference>
<evidence type="ECO:0000256" key="3">
    <source>
        <dbReference type="SAM" id="Phobius"/>
    </source>
</evidence>
<keyword evidence="6" id="KW-1185">Reference proteome</keyword>
<keyword evidence="3" id="KW-1133">Transmembrane helix</keyword>
<dbReference type="GO" id="GO:0005886">
    <property type="term" value="C:plasma membrane"/>
    <property type="evidence" value="ECO:0007669"/>
    <property type="project" value="TreeGrafter"/>
</dbReference>
<feature type="transmembrane region" description="Helical" evidence="3">
    <location>
        <begin position="16"/>
        <end position="36"/>
    </location>
</feature>
<dbReference type="InterPro" id="IPR043128">
    <property type="entry name" value="Rev_trsase/Diguanyl_cyclase"/>
</dbReference>
<dbReference type="PROSITE" id="PS50887">
    <property type="entry name" value="GGDEF"/>
    <property type="match status" value="1"/>
</dbReference>
<dbReference type="EC" id="2.7.7.65" evidence="1"/>
<dbReference type="PANTHER" id="PTHR45138:SF9">
    <property type="entry name" value="DIGUANYLATE CYCLASE DGCM-RELATED"/>
    <property type="match status" value="1"/>
</dbReference>
<keyword evidence="3" id="KW-0472">Membrane</keyword>
<dbReference type="InterPro" id="IPR050469">
    <property type="entry name" value="Diguanylate_Cyclase"/>
</dbReference>
<dbReference type="Proteomes" id="UP000237839">
    <property type="component" value="Unassembled WGS sequence"/>
</dbReference>
<dbReference type="GO" id="GO:0052621">
    <property type="term" value="F:diguanylate cyclase activity"/>
    <property type="evidence" value="ECO:0007669"/>
    <property type="project" value="UniProtKB-EC"/>
</dbReference>
<evidence type="ECO:0000256" key="2">
    <source>
        <dbReference type="ARBA" id="ARBA00034247"/>
    </source>
</evidence>
<feature type="transmembrane region" description="Helical" evidence="3">
    <location>
        <begin position="309"/>
        <end position="326"/>
    </location>
</feature>
<name>A0A2S9GV36_9BURK</name>
<evidence type="ECO:0000313" key="6">
    <source>
        <dbReference type="Proteomes" id="UP000237839"/>
    </source>
</evidence>
<dbReference type="SUPFAM" id="SSF55073">
    <property type="entry name" value="Nucleotide cyclase"/>
    <property type="match status" value="1"/>
</dbReference>
<sequence length="536" mass="58789">MTIKKPSGLSTISDSIFSFCVRIAVPLVLIAIVIAFQYKELQVDRAQHIEHAHLNAHDLGSTLATSIAGSFENIDLTLQAASDHIQLWRSVKEVDANAVKLALLKLQSRIPSMILLRAADANGHVVFYSRGDKSAMFNVSDRDYFQQLKNNVNAGMVISQPHMGRISNKWVLVCARRLNLPNGDFGGVVLASVELEGYINQLSGGIIKLSGDDVFLLRDEQSNALIRYAHGKQDMQIEGTKVSSTNLSELDRVGATTGSYVSKSAIDQIERVYYYQRIEGRPLNLVVGISVKDALAEWHVEVKKAWTETGMLILVILLATGLIYLARIRQQKAFSDLQSIQVVLEKTNQKLAKLSTTDGLTGLANRRKFDEIGPHEWQRALRKRESLAVAMVDVDFFKIYNDEYGHQAGDQCLIAIAKTLAAGLRDGSDFIARYGGEEFIILLPGQDAQGAFDVLERLRCDIEALALPHAGSDCASVITLSAGYAAMVPEARSTLAELIEKADQNLYSAKRNGKNRVLGASGWVSNASDANLIFGA</sequence>
<comment type="caution">
    <text evidence="5">The sequence shown here is derived from an EMBL/GenBank/DDBJ whole genome shotgun (WGS) entry which is preliminary data.</text>
</comment>
<evidence type="ECO:0000313" key="5">
    <source>
        <dbReference type="EMBL" id="PRC91570.1"/>
    </source>
</evidence>
<dbReference type="EMBL" id="PUGF01000021">
    <property type="protein sequence ID" value="PRC91570.1"/>
    <property type="molecule type" value="Genomic_DNA"/>
</dbReference>
<dbReference type="Gene3D" id="3.30.450.20">
    <property type="entry name" value="PAS domain"/>
    <property type="match status" value="2"/>
</dbReference>
<dbReference type="Gene3D" id="3.30.70.270">
    <property type="match status" value="1"/>
</dbReference>
<gene>
    <name evidence="5" type="ORF">S2091_3686</name>
</gene>
<dbReference type="OrthoDB" id="9813903at2"/>
<dbReference type="FunFam" id="3.30.70.270:FF:000001">
    <property type="entry name" value="Diguanylate cyclase domain protein"/>
    <property type="match status" value="1"/>
</dbReference>
<evidence type="ECO:0000259" key="4">
    <source>
        <dbReference type="PROSITE" id="PS50887"/>
    </source>
</evidence>
<dbReference type="CDD" id="cd01949">
    <property type="entry name" value="GGDEF"/>
    <property type="match status" value="1"/>
</dbReference>
<dbReference type="NCBIfam" id="TIGR00254">
    <property type="entry name" value="GGDEF"/>
    <property type="match status" value="1"/>
</dbReference>
<dbReference type="CDD" id="cd12914">
    <property type="entry name" value="PDC1_DGC_like"/>
    <property type="match status" value="1"/>
</dbReference>
<proteinExistence type="predicted"/>
<protein>
    <recommendedName>
        <fullName evidence="1">diguanylate cyclase</fullName>
        <ecNumber evidence="1">2.7.7.65</ecNumber>
    </recommendedName>
</protein>
<dbReference type="PANTHER" id="PTHR45138">
    <property type="entry name" value="REGULATORY COMPONENTS OF SENSORY TRANSDUCTION SYSTEM"/>
    <property type="match status" value="1"/>
</dbReference>
<reference evidence="5 6" key="1">
    <citation type="submission" date="2018-02" db="EMBL/GenBank/DDBJ databases">
        <title>Solimicrobium silvestre gen. nov., sp. nov., isolated from alpine forest soil.</title>
        <authorList>
            <person name="Margesin R."/>
            <person name="Albuquerque L."/>
            <person name="Zhang D.-C."/>
            <person name="Froufe H.J.C."/>
            <person name="Severino R."/>
            <person name="Roxo I."/>
            <person name="Egas C."/>
            <person name="Da Costa M.S."/>
        </authorList>
    </citation>
    <scope>NUCLEOTIDE SEQUENCE [LARGE SCALE GENOMIC DNA]</scope>
    <source>
        <strain evidence="5 6">S20-91</strain>
    </source>
</reference>
<dbReference type="AlphaFoldDB" id="A0A2S9GV36"/>
<dbReference type="CDD" id="cd12915">
    <property type="entry name" value="PDC2_DGC_like"/>
    <property type="match status" value="1"/>
</dbReference>
<organism evidence="5 6">
    <name type="scientific">Solimicrobium silvestre</name>
    <dbReference type="NCBI Taxonomy" id="2099400"/>
    <lineage>
        <taxon>Bacteria</taxon>
        <taxon>Pseudomonadati</taxon>
        <taxon>Pseudomonadota</taxon>
        <taxon>Betaproteobacteria</taxon>
        <taxon>Burkholderiales</taxon>
        <taxon>Oxalobacteraceae</taxon>
        <taxon>Solimicrobium</taxon>
    </lineage>
</organism>
<dbReference type="GO" id="GO:0043709">
    <property type="term" value="P:cell adhesion involved in single-species biofilm formation"/>
    <property type="evidence" value="ECO:0007669"/>
    <property type="project" value="TreeGrafter"/>
</dbReference>
<evidence type="ECO:0000256" key="1">
    <source>
        <dbReference type="ARBA" id="ARBA00012528"/>
    </source>
</evidence>
<comment type="catalytic activity">
    <reaction evidence="2">
        <text>2 GTP = 3',3'-c-di-GMP + 2 diphosphate</text>
        <dbReference type="Rhea" id="RHEA:24898"/>
        <dbReference type="ChEBI" id="CHEBI:33019"/>
        <dbReference type="ChEBI" id="CHEBI:37565"/>
        <dbReference type="ChEBI" id="CHEBI:58805"/>
        <dbReference type="EC" id="2.7.7.65"/>
    </reaction>
</comment>
<dbReference type="RefSeq" id="WP_105533437.1">
    <property type="nucleotide sequence ID" value="NZ_PUGF01000021.1"/>
</dbReference>